<gene>
    <name evidence="2" type="ORF">CYCCA115_LOCUS20880</name>
</gene>
<evidence type="ECO:0000313" key="2">
    <source>
        <dbReference type="EMBL" id="CAJ1964961.1"/>
    </source>
</evidence>
<feature type="region of interest" description="Disordered" evidence="1">
    <location>
        <begin position="1"/>
        <end position="113"/>
    </location>
</feature>
<accession>A0AAD2G9I5</accession>
<proteinExistence type="predicted"/>
<comment type="caution">
    <text evidence="2">The sequence shown here is derived from an EMBL/GenBank/DDBJ whole genome shotgun (WGS) entry which is preliminary data.</text>
</comment>
<evidence type="ECO:0000313" key="3">
    <source>
        <dbReference type="Proteomes" id="UP001295423"/>
    </source>
</evidence>
<dbReference type="EMBL" id="CAKOGP040002202">
    <property type="protein sequence ID" value="CAJ1964961.1"/>
    <property type="molecule type" value="Genomic_DNA"/>
</dbReference>
<evidence type="ECO:0000256" key="1">
    <source>
        <dbReference type="SAM" id="MobiDB-lite"/>
    </source>
</evidence>
<dbReference type="Proteomes" id="UP001295423">
    <property type="component" value="Unassembled WGS sequence"/>
</dbReference>
<feature type="compositionally biased region" description="Polar residues" evidence="1">
    <location>
        <begin position="64"/>
        <end position="78"/>
    </location>
</feature>
<feature type="compositionally biased region" description="Basic residues" evidence="1">
    <location>
        <begin position="83"/>
        <end position="97"/>
    </location>
</feature>
<keyword evidence="3" id="KW-1185">Reference proteome</keyword>
<sequence>MALKNLKLRFKKNSSSSSDEFSKNEQKESSSSLDSDETEITIAEEDEAKYGYNTYNDVEPKHSLNPTSYNAVESDSNSQHQQPQHHHERRMAPRRSSLRGSNGPRQRARRHSLTFSSEVVVQKITPTQEMAKKKSLWFGEKDYDKMKDKIFMIAEQAREGNGQKHCTRGLESIILDGSEERKFAAWDAVLDEQEHQIQSGAEHFDEDALSQSYRDACEESRTVATARAQQDEKAVAEYLAETRRYCRRMSL</sequence>
<organism evidence="2 3">
    <name type="scientific">Cylindrotheca closterium</name>
    <dbReference type="NCBI Taxonomy" id="2856"/>
    <lineage>
        <taxon>Eukaryota</taxon>
        <taxon>Sar</taxon>
        <taxon>Stramenopiles</taxon>
        <taxon>Ochrophyta</taxon>
        <taxon>Bacillariophyta</taxon>
        <taxon>Bacillariophyceae</taxon>
        <taxon>Bacillariophycidae</taxon>
        <taxon>Bacillariales</taxon>
        <taxon>Bacillariaceae</taxon>
        <taxon>Cylindrotheca</taxon>
    </lineage>
</organism>
<reference evidence="2" key="1">
    <citation type="submission" date="2023-08" db="EMBL/GenBank/DDBJ databases">
        <authorList>
            <person name="Audoor S."/>
            <person name="Bilcke G."/>
        </authorList>
    </citation>
    <scope>NUCLEOTIDE SEQUENCE</scope>
</reference>
<protein>
    <submittedName>
        <fullName evidence="2">Uncharacterized protein</fullName>
    </submittedName>
</protein>
<feature type="compositionally biased region" description="Basic residues" evidence="1">
    <location>
        <begin position="1"/>
        <end position="12"/>
    </location>
</feature>
<name>A0AAD2G9I5_9STRA</name>
<dbReference type="AlphaFoldDB" id="A0AAD2G9I5"/>
<feature type="compositionally biased region" description="Acidic residues" evidence="1">
    <location>
        <begin position="34"/>
        <end position="47"/>
    </location>
</feature>